<keyword evidence="2" id="KW-1185">Reference proteome</keyword>
<proteinExistence type="predicted"/>
<dbReference type="RefSeq" id="WP_390258717.1">
    <property type="nucleotide sequence ID" value="NZ_JBHUGH010000001.1"/>
</dbReference>
<dbReference type="Proteomes" id="UP001597353">
    <property type="component" value="Unassembled WGS sequence"/>
</dbReference>
<sequence>MRNMSRSIPRPLRVIGRSELVIAPIRERVQKDLGLPIEFEVIDDSEVLQRVVTRPESFDVYHQWHTIDLIWTARCVQPIELDRIAIAADIRAAALSRTGSAQVIGTVFDKLFVQPDGSPGRAPGDRLTMLPVMHGVDSFVYLPALQDRLRPGEADSWGFLLDSRWAGQVALIADPVLGMIEAALAAEATLGTSFDDIGNLSIEEVDAIIDLLVHKKKTGHFRPPWSQFDDAVRVMQRGDVIAQSMFSPGAARLRALGVPAIVSTPQEGCRGWHADLCISAAASGEMLDAAYAYLNWWQGGWAAACVARQGYYATFPGAIRDHLAPEEWDYWYDGQPAARPLTDPHGVISIPEGHRREGGSHRERMSSARVWNSFMDEHAHVARRWRAFIG</sequence>
<evidence type="ECO:0000313" key="2">
    <source>
        <dbReference type="Proteomes" id="UP001597353"/>
    </source>
</evidence>
<comment type="caution">
    <text evidence="1">The sequence shown here is derived from an EMBL/GenBank/DDBJ whole genome shotgun (WGS) entry which is preliminary data.</text>
</comment>
<dbReference type="EMBL" id="JBHUGH010000001">
    <property type="protein sequence ID" value="MFD1910790.1"/>
    <property type="molecule type" value="Genomic_DNA"/>
</dbReference>
<dbReference type="SUPFAM" id="SSF53850">
    <property type="entry name" value="Periplasmic binding protein-like II"/>
    <property type="match status" value="1"/>
</dbReference>
<accession>A0ABW4RZZ2</accession>
<organism evidence="1 2">
    <name type="scientific">Halodurantibacterium flavum</name>
    <dbReference type="NCBI Taxonomy" id="1382802"/>
    <lineage>
        <taxon>Bacteria</taxon>
        <taxon>Pseudomonadati</taxon>
        <taxon>Pseudomonadota</taxon>
        <taxon>Alphaproteobacteria</taxon>
        <taxon>Rhodobacterales</taxon>
        <taxon>Paracoccaceae</taxon>
        <taxon>Halodurantibacterium</taxon>
    </lineage>
</organism>
<gene>
    <name evidence="1" type="ORF">ACFSGJ_01015</name>
</gene>
<dbReference type="Gene3D" id="3.40.190.10">
    <property type="entry name" value="Periplasmic binding protein-like II"/>
    <property type="match status" value="1"/>
</dbReference>
<name>A0ABW4RZZ2_9RHOB</name>
<evidence type="ECO:0000313" key="1">
    <source>
        <dbReference type="EMBL" id="MFD1910790.1"/>
    </source>
</evidence>
<reference evidence="2" key="1">
    <citation type="journal article" date="2019" name="Int. J. Syst. Evol. Microbiol.">
        <title>The Global Catalogue of Microorganisms (GCM) 10K type strain sequencing project: providing services to taxonomists for standard genome sequencing and annotation.</title>
        <authorList>
            <consortium name="The Broad Institute Genomics Platform"/>
            <consortium name="The Broad Institute Genome Sequencing Center for Infectious Disease"/>
            <person name="Wu L."/>
            <person name="Ma J."/>
        </authorList>
    </citation>
    <scope>NUCLEOTIDE SEQUENCE [LARGE SCALE GENOMIC DNA]</scope>
    <source>
        <strain evidence="2">CGMCC 4.7242</strain>
    </source>
</reference>
<protein>
    <submittedName>
        <fullName evidence="1">PotD/PotF family extracellular solute-binding protein</fullName>
    </submittedName>
</protein>